<evidence type="ECO:0000256" key="4">
    <source>
        <dbReference type="ARBA" id="ARBA00022932"/>
    </source>
</evidence>
<dbReference type="SMART" id="SM00486">
    <property type="entry name" value="POLBc"/>
    <property type="match status" value="1"/>
</dbReference>
<keyword evidence="2 7" id="KW-0808">Transferase</keyword>
<dbReference type="GO" id="GO:0003677">
    <property type="term" value="F:DNA binding"/>
    <property type="evidence" value="ECO:0007669"/>
    <property type="project" value="UniProtKB-KW"/>
</dbReference>
<evidence type="ECO:0000259" key="10">
    <source>
        <dbReference type="Pfam" id="PF03104"/>
    </source>
</evidence>
<evidence type="ECO:0000256" key="3">
    <source>
        <dbReference type="ARBA" id="ARBA00022695"/>
    </source>
</evidence>
<dbReference type="EC" id="2.7.7.7" evidence="7"/>
<evidence type="ECO:0000256" key="5">
    <source>
        <dbReference type="ARBA" id="ARBA00023125"/>
    </source>
</evidence>
<dbReference type="SUPFAM" id="SSF53098">
    <property type="entry name" value="Ribonuclease H-like"/>
    <property type="match status" value="1"/>
</dbReference>
<dbReference type="InterPro" id="IPR036397">
    <property type="entry name" value="RNaseH_sf"/>
</dbReference>
<dbReference type="AlphaFoldDB" id="A0A2I1HFS8"/>
<organism evidence="11 12">
    <name type="scientific">Rhizophagus irregularis</name>
    <dbReference type="NCBI Taxonomy" id="588596"/>
    <lineage>
        <taxon>Eukaryota</taxon>
        <taxon>Fungi</taxon>
        <taxon>Fungi incertae sedis</taxon>
        <taxon>Mucoromycota</taxon>
        <taxon>Glomeromycotina</taxon>
        <taxon>Glomeromycetes</taxon>
        <taxon>Glomerales</taxon>
        <taxon>Glomeraceae</taxon>
        <taxon>Rhizophagus</taxon>
    </lineage>
</organism>
<dbReference type="GO" id="GO:0003887">
    <property type="term" value="F:DNA-directed DNA polymerase activity"/>
    <property type="evidence" value="ECO:0007669"/>
    <property type="project" value="UniProtKB-KW"/>
</dbReference>
<keyword evidence="7" id="KW-0235">DNA replication</keyword>
<dbReference type="InterPro" id="IPR006133">
    <property type="entry name" value="DNA-dir_DNA_pol_B_exonuc"/>
</dbReference>
<comment type="caution">
    <text evidence="11">The sequence shown here is derived from an EMBL/GenBank/DDBJ whole genome shotgun (WGS) entry which is preliminary data.</text>
</comment>
<keyword evidence="3 7" id="KW-0548">Nucleotidyltransferase</keyword>
<feature type="compositionally biased region" description="Acidic residues" evidence="8">
    <location>
        <begin position="887"/>
        <end position="908"/>
    </location>
</feature>
<proteinExistence type="inferred from homology"/>
<dbReference type="InterPro" id="IPR006172">
    <property type="entry name" value="DNA-dir_DNA_pol_B"/>
</dbReference>
<feature type="region of interest" description="Disordered" evidence="8">
    <location>
        <begin position="877"/>
        <end position="908"/>
    </location>
</feature>
<dbReference type="EMBL" id="LLXI01002665">
    <property type="protein sequence ID" value="PKY57715.1"/>
    <property type="molecule type" value="Genomic_DNA"/>
</dbReference>
<dbReference type="GO" id="GO:0006261">
    <property type="term" value="P:DNA-templated DNA replication"/>
    <property type="evidence" value="ECO:0007669"/>
    <property type="project" value="TreeGrafter"/>
</dbReference>
<dbReference type="Pfam" id="PF03104">
    <property type="entry name" value="DNA_pol_B_exo1"/>
    <property type="match status" value="1"/>
</dbReference>
<evidence type="ECO:0000256" key="8">
    <source>
        <dbReference type="SAM" id="MobiDB-lite"/>
    </source>
</evidence>
<comment type="catalytic activity">
    <reaction evidence="6 7">
        <text>DNA(n) + a 2'-deoxyribonucleoside 5'-triphosphate = DNA(n+1) + diphosphate</text>
        <dbReference type="Rhea" id="RHEA:22508"/>
        <dbReference type="Rhea" id="RHEA-COMP:17339"/>
        <dbReference type="Rhea" id="RHEA-COMP:17340"/>
        <dbReference type="ChEBI" id="CHEBI:33019"/>
        <dbReference type="ChEBI" id="CHEBI:61560"/>
        <dbReference type="ChEBI" id="CHEBI:173112"/>
        <dbReference type="EC" id="2.7.7.7"/>
    </reaction>
</comment>
<evidence type="ECO:0000313" key="12">
    <source>
        <dbReference type="Proteomes" id="UP000234323"/>
    </source>
</evidence>
<name>A0A2I1HFS8_9GLOM</name>
<gene>
    <name evidence="11" type="ORF">RhiirA4_478990</name>
</gene>
<dbReference type="InterPro" id="IPR042087">
    <property type="entry name" value="DNA_pol_B_thumb"/>
</dbReference>
<keyword evidence="5 7" id="KW-0238">DNA-binding</keyword>
<dbReference type="PROSITE" id="PS00116">
    <property type="entry name" value="DNA_POLYMERASE_B"/>
    <property type="match status" value="1"/>
</dbReference>
<keyword evidence="12" id="KW-1185">Reference proteome</keyword>
<dbReference type="InterPro" id="IPR043502">
    <property type="entry name" value="DNA/RNA_pol_sf"/>
</dbReference>
<evidence type="ECO:0000259" key="9">
    <source>
        <dbReference type="Pfam" id="PF00136"/>
    </source>
</evidence>
<feature type="domain" description="DNA-directed DNA polymerase family B multifunctional" evidence="9">
    <location>
        <begin position="553"/>
        <end position="852"/>
    </location>
</feature>
<dbReference type="Proteomes" id="UP000234323">
    <property type="component" value="Unassembled WGS sequence"/>
</dbReference>
<dbReference type="VEuPathDB" id="FungiDB:FUN_010869"/>
<evidence type="ECO:0000256" key="1">
    <source>
        <dbReference type="ARBA" id="ARBA00005755"/>
    </source>
</evidence>
<dbReference type="PRINTS" id="PR00106">
    <property type="entry name" value="DNAPOLB"/>
</dbReference>
<dbReference type="InterPro" id="IPR006134">
    <property type="entry name" value="DNA-dir_DNA_pol_B_multi_dom"/>
</dbReference>
<feature type="domain" description="DNA-directed DNA polymerase family B exonuclease" evidence="10">
    <location>
        <begin position="133"/>
        <end position="302"/>
    </location>
</feature>
<dbReference type="GO" id="GO:0000166">
    <property type="term" value="F:nucleotide binding"/>
    <property type="evidence" value="ECO:0007669"/>
    <property type="project" value="InterPro"/>
</dbReference>
<protein>
    <recommendedName>
        <fullName evidence="7">DNA polymerase</fullName>
        <ecNumber evidence="7">2.7.7.7</ecNumber>
    </recommendedName>
</protein>
<dbReference type="InterPro" id="IPR050240">
    <property type="entry name" value="DNA_pol_type-B"/>
</dbReference>
<dbReference type="SUPFAM" id="SSF56672">
    <property type="entry name" value="DNA/RNA polymerases"/>
    <property type="match status" value="1"/>
</dbReference>
<feature type="compositionally biased region" description="Basic and acidic residues" evidence="8">
    <location>
        <begin position="877"/>
        <end position="886"/>
    </location>
</feature>
<accession>A0A2I1HFS8</accession>
<dbReference type="Gene3D" id="1.10.287.690">
    <property type="entry name" value="Helix hairpin bin"/>
    <property type="match status" value="1"/>
</dbReference>
<dbReference type="Gene3D" id="3.90.1600.10">
    <property type="entry name" value="Palm domain of DNA polymerase"/>
    <property type="match status" value="1"/>
</dbReference>
<dbReference type="InterPro" id="IPR023211">
    <property type="entry name" value="DNA_pol_palm_dom_sf"/>
</dbReference>
<keyword evidence="4 7" id="KW-0239">DNA-directed DNA polymerase</keyword>
<feature type="domain" description="DNA-directed DNA polymerase family B multifunctional" evidence="9">
    <location>
        <begin position="377"/>
        <end position="515"/>
    </location>
</feature>
<dbReference type="VEuPathDB" id="FungiDB:RhiirFUN_013532"/>
<comment type="similarity">
    <text evidence="1 7">Belongs to the DNA polymerase type-B family.</text>
</comment>
<dbReference type="InterPro" id="IPR017964">
    <property type="entry name" value="DNA-dir_DNA_pol_B_CS"/>
</dbReference>
<evidence type="ECO:0000256" key="6">
    <source>
        <dbReference type="ARBA" id="ARBA00049244"/>
    </source>
</evidence>
<dbReference type="InterPro" id="IPR012337">
    <property type="entry name" value="RNaseH-like_sf"/>
</dbReference>
<sequence>MPLSMFKTKLVRILSNILNSTSKFGIETISAYPLQGYHTENKPYIRVRTWNQYDRYKALKAVRAVGMCTASDDLNCQYYYRKVACEERLPLSSWALLSNYSYILSENTYFFRVSVSNYNPISDDEYNNPLISSALSRDRTLVLTWDIETYSSRKTGEVPNAKYDEDVVFMICMTVHWKDDPEPLKQICLVDVETAPDPHWITVVCGDQTNLLKAFALCRKLLAPDIQIGFNDSQYDWRFIVEKANKLGVLEWMFNHMSFKPSCLEKIIKWEYRYNMIKVNDGKFHSKHLKIPGCVAIDVRPCFMGFHPKAEKSSLAFYLNESGLESKLDMPIHRMNKYYERALNETNTTTAEQMREIAKYCIIDALSCQRGMKVCNLLGASAWRDGILTSTISIEQTETGKYPGAYVFPPIKGLENRRPVTGLDFASLYPNLIITYNLSPDKIILSEEQALSVECSGKKLHKIEIPFNNRLLRAWSVRHNNIPEEKGLYANVLEYLSAKRNEMKKRLAPLKAKKEDMELVISSLGLGKSLSLSEAIEQVLANAKEEKRTGLTKNLYHFINQEKHEFMADYNSVSFECSCLDAKQYAFKVYMNTFYGTAGDSKSPFFLRELAGGVTSAGQKNIKLVADFVKNKGFGIKYGDTDSLYLICPEECFQKCDEAYVSGNGISKEEYWSRMVEISMVEMEKLRDELFIRGVETVKRGQSSIFREIGKRIMEESTRVNNTRTLKQVVEDVLKKTVKDISQTDLNEIIKTAVWKPDKDNKSVQRFISRIRDRHTREEADAKRLIKKGQAPEPYLYQIPEPGERFEYVVVENNLSERVGDKMEYPEVARRLSKKIDISYYLNSVVGLCARFINYDERYHPSTETILEALKKLKDGNKAGDNKADDGGMDEDDLDEDKEDEDEMDEDEVSKIRDALAQKSAEKWVREYIKDLHTGLKKDHAIIAHLWKEASTYAKKIFDTYYAGKVVKCSGNNVYYTSFLNALDKQEESIRLRLSSLLKEISKIDVEYKKEMYKLVIKNAKGENKRKSKAMAIEQYLLYYSDECKLLADLRNTWYKVVGLEITRYRTLSRLQDDKKDDSPEADIDDIIELYC</sequence>
<evidence type="ECO:0000256" key="7">
    <source>
        <dbReference type="RuleBase" id="RU000442"/>
    </source>
</evidence>
<dbReference type="Pfam" id="PF00136">
    <property type="entry name" value="DNA_pol_B"/>
    <property type="match status" value="2"/>
</dbReference>
<dbReference type="Gene3D" id="3.30.420.10">
    <property type="entry name" value="Ribonuclease H-like superfamily/Ribonuclease H"/>
    <property type="match status" value="1"/>
</dbReference>
<dbReference type="PANTHER" id="PTHR10322:SF23">
    <property type="entry name" value="DNA POLYMERASE DELTA CATALYTIC SUBUNIT"/>
    <property type="match status" value="1"/>
</dbReference>
<dbReference type="VEuPathDB" id="FungiDB:RhiirA1_399648"/>
<dbReference type="PANTHER" id="PTHR10322">
    <property type="entry name" value="DNA POLYMERASE CATALYTIC SUBUNIT"/>
    <property type="match status" value="1"/>
</dbReference>
<evidence type="ECO:0000313" key="11">
    <source>
        <dbReference type="EMBL" id="PKY57715.1"/>
    </source>
</evidence>
<evidence type="ECO:0000256" key="2">
    <source>
        <dbReference type="ARBA" id="ARBA00022679"/>
    </source>
</evidence>
<dbReference type="Gene3D" id="1.10.132.60">
    <property type="entry name" value="DNA polymerase family B, C-terminal domain"/>
    <property type="match status" value="1"/>
</dbReference>
<reference evidence="11 12" key="1">
    <citation type="submission" date="2015-10" db="EMBL/GenBank/DDBJ databases">
        <title>Genome analyses suggest a sexual origin of heterokaryosis in a supposedly ancient asexual fungus.</title>
        <authorList>
            <person name="Ropars J."/>
            <person name="Sedzielewska K."/>
            <person name="Noel J."/>
            <person name="Charron P."/>
            <person name="Farinelli L."/>
            <person name="Marton T."/>
            <person name="Kruger M."/>
            <person name="Pelin A."/>
            <person name="Brachmann A."/>
            <person name="Corradi N."/>
        </authorList>
    </citation>
    <scope>NUCLEOTIDE SEQUENCE [LARGE SCALE GENOMIC DNA]</scope>
    <source>
        <strain evidence="11 12">A4</strain>
    </source>
</reference>